<evidence type="ECO:0000313" key="3">
    <source>
        <dbReference type="Proteomes" id="UP000481037"/>
    </source>
</evidence>
<evidence type="ECO:0000313" key="2">
    <source>
        <dbReference type="EMBL" id="MRX06663.1"/>
    </source>
</evidence>
<dbReference type="RefSeq" id="WP_154366838.1">
    <property type="nucleotide sequence ID" value="NZ_WKJM01000001.1"/>
</dbReference>
<accession>A0A6L5QA28</accession>
<dbReference type="PANTHER" id="PTHR10151:SF120">
    <property type="entry name" value="BIS(5'-ADENOSYL)-TRIPHOSPHATASE"/>
    <property type="match status" value="1"/>
</dbReference>
<gene>
    <name evidence="2" type="ORF">GJ697_02305</name>
</gene>
<dbReference type="AlphaFoldDB" id="A0A6L5QA28"/>
<dbReference type="GO" id="GO:0016740">
    <property type="term" value="F:transferase activity"/>
    <property type="evidence" value="ECO:0007669"/>
    <property type="project" value="UniProtKB-KW"/>
</dbReference>
<dbReference type="InterPro" id="IPR002591">
    <property type="entry name" value="Phosphodiest/P_Trfase"/>
</dbReference>
<feature type="chain" id="PRO_5026681362" evidence="1">
    <location>
        <begin position="22"/>
        <end position="608"/>
    </location>
</feature>
<dbReference type="PANTHER" id="PTHR10151">
    <property type="entry name" value="ECTONUCLEOTIDE PYROPHOSPHATASE/PHOSPHODIESTERASE"/>
    <property type="match status" value="1"/>
</dbReference>
<dbReference type="Proteomes" id="UP000481037">
    <property type="component" value="Unassembled WGS sequence"/>
</dbReference>
<keyword evidence="2" id="KW-0808">Transferase</keyword>
<organism evidence="2 3">
    <name type="scientific">Duganella alba</name>
    <dbReference type="NCBI Taxonomy" id="2666081"/>
    <lineage>
        <taxon>Bacteria</taxon>
        <taxon>Pseudomonadati</taxon>
        <taxon>Pseudomonadota</taxon>
        <taxon>Betaproteobacteria</taxon>
        <taxon>Burkholderiales</taxon>
        <taxon>Oxalobacteraceae</taxon>
        <taxon>Telluria group</taxon>
        <taxon>Duganella</taxon>
    </lineage>
</organism>
<dbReference type="GO" id="GO:0016787">
    <property type="term" value="F:hydrolase activity"/>
    <property type="evidence" value="ECO:0007669"/>
    <property type="project" value="UniProtKB-KW"/>
</dbReference>
<dbReference type="InterPro" id="IPR017850">
    <property type="entry name" value="Alkaline_phosphatase_core_sf"/>
</dbReference>
<dbReference type="EMBL" id="WKJM01000001">
    <property type="protein sequence ID" value="MRX06663.1"/>
    <property type="molecule type" value="Genomic_DNA"/>
</dbReference>
<dbReference type="SUPFAM" id="SSF53649">
    <property type="entry name" value="Alkaline phosphatase-like"/>
    <property type="match status" value="1"/>
</dbReference>
<keyword evidence="2" id="KW-0378">Hydrolase</keyword>
<proteinExistence type="predicted"/>
<dbReference type="Gene3D" id="3.40.720.10">
    <property type="entry name" value="Alkaline Phosphatase, subunit A"/>
    <property type="match status" value="2"/>
</dbReference>
<sequence length="608" mass="64185">MKLKLSFALTLIATALTPAMAADRPHNVILFVPDGMRSEMVTAANAPAMAALRDAGVAFSNSHSVFPTFTTANASVFATGHYLGDTGDFSNTIHTGYQVGPANGSVTPFLENDAVLGDVDEHFSGDYLNQETVMKAARKAGFNTAAVGKLGPTLIFDHTDRSGDSSVIADDPTGSAAGIPLAQWVKDGLAREGLALAAPSRGANGSVGSATVPGTVTANLAQQQWFADLFNKVILKKFKEDDRPFFAVFWSRDPDGSQHNQGDSLNAITPGINGPTALAGIKNADNNLQQIRDTLRALGLEATTDIIVSADHGFSTVSKQSDTSYAARIAYADVPQGFLPPGFLAKDIAHALGQKFWDPDQKNLLLGDAQHAKFSNGLIGDDPLAPRVIVAGNGGSDLIYLPQKTTKAGARALTRKIVDFLLSQDYVSGIFVDSRLGKFKGALSLRDINLEGSAATPRPAMVVNFKSFSFGCALPTTCSVEVADSTLQQGQGMHGSFSRGDTFNFTAANGPSFKQGFVDAAPVSNVDVSRTIAALLGLKIPDTGKLTGRVLTETMPGGAMPKVRTKTISSQPASNGLKTILQYQQVDRSWYFDAAGFPGRTLGLQPWP</sequence>
<keyword evidence="1" id="KW-0732">Signal</keyword>
<feature type="signal peptide" evidence="1">
    <location>
        <begin position="1"/>
        <end position="21"/>
    </location>
</feature>
<reference evidence="2 3" key="1">
    <citation type="submission" date="2019-11" db="EMBL/GenBank/DDBJ databases">
        <title>Novel species isolated from a subtropical stream in China.</title>
        <authorList>
            <person name="Lu H."/>
        </authorList>
    </citation>
    <scope>NUCLEOTIDE SEQUENCE [LARGE SCALE GENOMIC DNA]</scope>
    <source>
        <strain evidence="2 3">FT25W</strain>
    </source>
</reference>
<evidence type="ECO:0000256" key="1">
    <source>
        <dbReference type="SAM" id="SignalP"/>
    </source>
</evidence>
<name>A0A6L5QA28_9BURK</name>
<dbReference type="Pfam" id="PF01663">
    <property type="entry name" value="Phosphodiest"/>
    <property type="match status" value="1"/>
</dbReference>
<protein>
    <submittedName>
        <fullName evidence="2">Sulfatase-like hydrolase/transferase</fullName>
    </submittedName>
</protein>
<comment type="caution">
    <text evidence="2">The sequence shown here is derived from an EMBL/GenBank/DDBJ whole genome shotgun (WGS) entry which is preliminary data.</text>
</comment>
<keyword evidence="3" id="KW-1185">Reference proteome</keyword>